<accession>A0AAD3CHP5</accession>
<evidence type="ECO:0000313" key="2">
    <source>
        <dbReference type="Proteomes" id="UP001054902"/>
    </source>
</evidence>
<dbReference type="Proteomes" id="UP001054902">
    <property type="component" value="Unassembled WGS sequence"/>
</dbReference>
<proteinExistence type="predicted"/>
<evidence type="ECO:0000313" key="1">
    <source>
        <dbReference type="EMBL" id="GFH45014.1"/>
    </source>
</evidence>
<dbReference type="AlphaFoldDB" id="A0AAD3CHP5"/>
<organism evidence="1 2">
    <name type="scientific">Chaetoceros tenuissimus</name>
    <dbReference type="NCBI Taxonomy" id="426638"/>
    <lineage>
        <taxon>Eukaryota</taxon>
        <taxon>Sar</taxon>
        <taxon>Stramenopiles</taxon>
        <taxon>Ochrophyta</taxon>
        <taxon>Bacillariophyta</taxon>
        <taxon>Coscinodiscophyceae</taxon>
        <taxon>Chaetocerotophycidae</taxon>
        <taxon>Chaetocerotales</taxon>
        <taxon>Chaetocerotaceae</taxon>
        <taxon>Chaetoceros</taxon>
    </lineage>
</organism>
<protein>
    <submittedName>
        <fullName evidence="1">Uncharacterized protein</fullName>
    </submittedName>
</protein>
<comment type="caution">
    <text evidence="1">The sequence shown here is derived from an EMBL/GenBank/DDBJ whole genome shotgun (WGS) entry which is preliminary data.</text>
</comment>
<keyword evidence="2" id="KW-1185">Reference proteome</keyword>
<sequence>MMYSGNTHLCWDHKRGRNKHFYRYVKVLSSFISVDKQQKDDTDPLWYIKIYARNSYYRFLYEQDTSSRFSKNNSIEDTFARTTHTHGIPCLNFRDCSRLEDTYRPEFEQGKNSIGEVELSNGTRFSADENRFCLYLSDPMDIKYWFPVKGLWHPLAGPLFGKTEIEYILEDE</sequence>
<gene>
    <name evidence="1" type="ORF">CTEN210_01488</name>
</gene>
<dbReference type="EMBL" id="BLLK01000020">
    <property type="protein sequence ID" value="GFH45014.1"/>
    <property type="molecule type" value="Genomic_DNA"/>
</dbReference>
<name>A0AAD3CHP5_9STRA</name>
<reference evidence="1 2" key="1">
    <citation type="journal article" date="2021" name="Sci. Rep.">
        <title>The genome of the diatom Chaetoceros tenuissimus carries an ancient integrated fragment of an extant virus.</title>
        <authorList>
            <person name="Hongo Y."/>
            <person name="Kimura K."/>
            <person name="Takaki Y."/>
            <person name="Yoshida Y."/>
            <person name="Baba S."/>
            <person name="Kobayashi G."/>
            <person name="Nagasaki K."/>
            <person name="Hano T."/>
            <person name="Tomaru Y."/>
        </authorList>
    </citation>
    <scope>NUCLEOTIDE SEQUENCE [LARGE SCALE GENOMIC DNA]</scope>
    <source>
        <strain evidence="1 2">NIES-3715</strain>
    </source>
</reference>